<dbReference type="EMBL" id="JABAIL010000002">
    <property type="protein sequence ID" value="NLR91289.1"/>
    <property type="molecule type" value="Genomic_DNA"/>
</dbReference>
<evidence type="ECO:0000313" key="8">
    <source>
        <dbReference type="EMBL" id="NLR91289.1"/>
    </source>
</evidence>
<dbReference type="GO" id="GO:0005886">
    <property type="term" value="C:plasma membrane"/>
    <property type="evidence" value="ECO:0007669"/>
    <property type="project" value="TreeGrafter"/>
</dbReference>
<dbReference type="Pfam" id="PF04138">
    <property type="entry name" value="GtrA_DPMS_TM"/>
    <property type="match status" value="1"/>
</dbReference>
<evidence type="ECO:0000256" key="1">
    <source>
        <dbReference type="ARBA" id="ARBA00004141"/>
    </source>
</evidence>
<organism evidence="8 9">
    <name type="scientific">Flammeovirga agarivorans</name>
    <dbReference type="NCBI Taxonomy" id="2726742"/>
    <lineage>
        <taxon>Bacteria</taxon>
        <taxon>Pseudomonadati</taxon>
        <taxon>Bacteroidota</taxon>
        <taxon>Cytophagia</taxon>
        <taxon>Cytophagales</taxon>
        <taxon>Flammeovirgaceae</taxon>
        <taxon>Flammeovirga</taxon>
    </lineage>
</organism>
<proteinExistence type="inferred from homology"/>
<dbReference type="AlphaFoldDB" id="A0A7X8SJC9"/>
<evidence type="ECO:0000256" key="4">
    <source>
        <dbReference type="ARBA" id="ARBA00022989"/>
    </source>
</evidence>
<keyword evidence="4 6" id="KW-1133">Transmembrane helix</keyword>
<accession>A0A7X8SJC9</accession>
<feature type="domain" description="GtrA/DPMS transmembrane" evidence="7">
    <location>
        <begin position="7"/>
        <end position="122"/>
    </location>
</feature>
<dbReference type="InterPro" id="IPR051401">
    <property type="entry name" value="GtrA_CellWall_Glycosyl"/>
</dbReference>
<dbReference type="PANTHER" id="PTHR38459:SF1">
    <property type="entry name" value="PROPHAGE BACTOPRENOL-LINKED GLUCOSE TRANSLOCASE HOMOLOG"/>
    <property type="match status" value="1"/>
</dbReference>
<evidence type="ECO:0000256" key="6">
    <source>
        <dbReference type="SAM" id="Phobius"/>
    </source>
</evidence>
<comment type="similarity">
    <text evidence="2">Belongs to the GtrA family.</text>
</comment>
<keyword evidence="3 6" id="KW-0812">Transmembrane</keyword>
<dbReference type="GO" id="GO:0000271">
    <property type="term" value="P:polysaccharide biosynthetic process"/>
    <property type="evidence" value="ECO:0007669"/>
    <property type="project" value="InterPro"/>
</dbReference>
<feature type="transmembrane region" description="Helical" evidence="6">
    <location>
        <begin position="72"/>
        <end position="91"/>
    </location>
</feature>
<protein>
    <submittedName>
        <fullName evidence="8">GtrA family protein</fullName>
    </submittedName>
</protein>
<keyword evidence="9" id="KW-1185">Reference proteome</keyword>
<dbReference type="InterPro" id="IPR007267">
    <property type="entry name" value="GtrA_DPMS_TM"/>
</dbReference>
<comment type="subcellular location">
    <subcellularLocation>
        <location evidence="1">Membrane</location>
        <topology evidence="1">Multi-pass membrane protein</topology>
    </subcellularLocation>
</comment>
<keyword evidence="5 6" id="KW-0472">Membrane</keyword>
<evidence type="ECO:0000313" key="9">
    <source>
        <dbReference type="Proteomes" id="UP000585050"/>
    </source>
</evidence>
<evidence type="ECO:0000256" key="3">
    <source>
        <dbReference type="ARBA" id="ARBA00022692"/>
    </source>
</evidence>
<dbReference type="PANTHER" id="PTHR38459">
    <property type="entry name" value="PROPHAGE BACTOPRENOL-LINKED GLUCOSE TRANSLOCASE HOMOLOG"/>
    <property type="match status" value="1"/>
</dbReference>
<evidence type="ECO:0000256" key="5">
    <source>
        <dbReference type="ARBA" id="ARBA00023136"/>
    </source>
</evidence>
<feature type="transmembrane region" description="Helical" evidence="6">
    <location>
        <begin position="6"/>
        <end position="26"/>
    </location>
</feature>
<reference evidence="8 9" key="1">
    <citation type="submission" date="2020-04" db="EMBL/GenBank/DDBJ databases">
        <title>Flammeovirga sp. SR4, a novel species isolated from seawater.</title>
        <authorList>
            <person name="Wang X."/>
        </authorList>
    </citation>
    <scope>NUCLEOTIDE SEQUENCE [LARGE SCALE GENOMIC DNA]</scope>
    <source>
        <strain evidence="8 9">SR4</strain>
    </source>
</reference>
<feature type="transmembrane region" description="Helical" evidence="6">
    <location>
        <begin position="103"/>
        <end position="122"/>
    </location>
</feature>
<name>A0A7X8SJC9_9BACT</name>
<comment type="caution">
    <text evidence="8">The sequence shown here is derived from an EMBL/GenBank/DDBJ whole genome shotgun (WGS) entry which is preliminary data.</text>
</comment>
<evidence type="ECO:0000256" key="2">
    <source>
        <dbReference type="ARBA" id="ARBA00009399"/>
    </source>
</evidence>
<feature type="transmembrane region" description="Helical" evidence="6">
    <location>
        <begin position="35"/>
        <end position="52"/>
    </location>
</feature>
<sequence>MFWKFIKFGMVGFSGLFVDFGITYLVKDILKGHKYLANSLGFIFAATSNYILNRIWTFESNATDVGVQYIKFFSVSLVGLLFSNAIIWILHEKVKMNFYLAKVVAIGVVVIWNFFANLLFTFTE</sequence>
<evidence type="ECO:0000259" key="7">
    <source>
        <dbReference type="Pfam" id="PF04138"/>
    </source>
</evidence>
<gene>
    <name evidence="8" type="ORF">HGP29_08730</name>
</gene>
<dbReference type="Proteomes" id="UP000585050">
    <property type="component" value="Unassembled WGS sequence"/>
</dbReference>